<dbReference type="Proteomes" id="UP000557392">
    <property type="component" value="Unassembled WGS sequence"/>
</dbReference>
<organism evidence="2 3">
    <name type="scientific">Sphingomonas kyeonggiensis</name>
    <dbReference type="NCBI Taxonomy" id="1268553"/>
    <lineage>
        <taxon>Bacteria</taxon>
        <taxon>Pseudomonadati</taxon>
        <taxon>Pseudomonadota</taxon>
        <taxon>Alphaproteobacteria</taxon>
        <taxon>Sphingomonadales</taxon>
        <taxon>Sphingomonadaceae</taxon>
        <taxon>Sphingomonas</taxon>
    </lineage>
</organism>
<dbReference type="InterPro" id="IPR011041">
    <property type="entry name" value="Quinoprot_gluc/sorb_DH_b-prop"/>
</dbReference>
<name>A0A7W6JSY9_9SPHN</name>
<sequence>MTAIQATPVATLDAPWSMRFTPDGRMLVTEKSGRLRIVTQTGTVSDPIANVPAVVFFGSQGGLMDVELHPSFATNRVVYLSYVEGTVKNAPMAIAVARAVLTVSGNGGTLSDVKVVWRAPKTLLDGNFGGRIRFGPDGKLYITSGDTSEGASPDDYSTGRGKLIRINDDGSVPNDNPFVGVAGAAPEIWSAGHRNPYGLAWDAAGRLWETEMGPKGGDELNLIQKGKSYGWYFVSEGTAYDDTPIPKHGTRPEYVAPVTFWTPVIAPAGFIIYRGDLFTGWKGQGIITGLVSHGLVRVQFTGDTAAEVARHDLGQRIREVAESPDGALWVLEDSPGNRLLRVTPR</sequence>
<dbReference type="Gene3D" id="2.120.10.30">
    <property type="entry name" value="TolB, C-terminal domain"/>
    <property type="match status" value="1"/>
</dbReference>
<dbReference type="PANTHER" id="PTHR19328">
    <property type="entry name" value="HEDGEHOG-INTERACTING PROTEIN"/>
    <property type="match status" value="1"/>
</dbReference>
<keyword evidence="3" id="KW-1185">Reference proteome</keyword>
<evidence type="ECO:0000313" key="2">
    <source>
        <dbReference type="EMBL" id="MBB4097835.1"/>
    </source>
</evidence>
<dbReference type="InterPro" id="IPR011042">
    <property type="entry name" value="6-blade_b-propeller_TolB-like"/>
</dbReference>
<dbReference type="Pfam" id="PF07995">
    <property type="entry name" value="GSDH"/>
    <property type="match status" value="1"/>
</dbReference>
<reference evidence="2 3" key="1">
    <citation type="submission" date="2020-08" db="EMBL/GenBank/DDBJ databases">
        <title>Genomic Encyclopedia of Type Strains, Phase IV (KMG-IV): sequencing the most valuable type-strain genomes for metagenomic binning, comparative biology and taxonomic classification.</title>
        <authorList>
            <person name="Goeker M."/>
        </authorList>
    </citation>
    <scope>NUCLEOTIDE SEQUENCE [LARGE SCALE GENOMIC DNA]</scope>
    <source>
        <strain evidence="2 3">DSM 101806</strain>
    </source>
</reference>
<evidence type="ECO:0000259" key="1">
    <source>
        <dbReference type="Pfam" id="PF07995"/>
    </source>
</evidence>
<dbReference type="EMBL" id="JACIEH010000001">
    <property type="protein sequence ID" value="MBB4097835.1"/>
    <property type="molecule type" value="Genomic_DNA"/>
</dbReference>
<dbReference type="AlphaFoldDB" id="A0A7W6JSY9"/>
<proteinExistence type="predicted"/>
<gene>
    <name evidence="2" type="ORF">GGR46_001368</name>
</gene>
<dbReference type="RefSeq" id="WP_343058052.1">
    <property type="nucleotide sequence ID" value="NZ_JACIEH010000001.1"/>
</dbReference>
<feature type="domain" description="Glucose/Sorbosone dehydrogenase" evidence="1">
    <location>
        <begin position="12"/>
        <end position="341"/>
    </location>
</feature>
<dbReference type="SUPFAM" id="SSF50952">
    <property type="entry name" value="Soluble quinoprotein glucose dehydrogenase"/>
    <property type="match status" value="1"/>
</dbReference>
<dbReference type="PANTHER" id="PTHR19328:SF75">
    <property type="entry name" value="ALDOSE SUGAR DEHYDROGENASE YLII"/>
    <property type="match status" value="1"/>
</dbReference>
<comment type="caution">
    <text evidence="2">The sequence shown here is derived from an EMBL/GenBank/DDBJ whole genome shotgun (WGS) entry which is preliminary data.</text>
</comment>
<accession>A0A7W6JSY9</accession>
<dbReference type="InterPro" id="IPR012938">
    <property type="entry name" value="Glc/Sorbosone_DH"/>
</dbReference>
<protein>
    <submittedName>
        <fullName evidence="2">Glucose/arabinose dehydrogenase</fullName>
    </submittedName>
</protein>
<evidence type="ECO:0000313" key="3">
    <source>
        <dbReference type="Proteomes" id="UP000557392"/>
    </source>
</evidence>